<dbReference type="Gene3D" id="3.90.650.10">
    <property type="entry name" value="PurM-like C-terminal domain"/>
    <property type="match status" value="1"/>
</dbReference>
<dbReference type="SUPFAM" id="SSF56042">
    <property type="entry name" value="PurM C-terminal domain-like"/>
    <property type="match status" value="1"/>
</dbReference>
<organism evidence="1 2">
    <name type="scientific">Johnsonella ignava ATCC 51276</name>
    <dbReference type="NCBI Taxonomy" id="679200"/>
    <lineage>
        <taxon>Bacteria</taxon>
        <taxon>Bacillati</taxon>
        <taxon>Bacillota</taxon>
        <taxon>Clostridia</taxon>
        <taxon>Lachnospirales</taxon>
        <taxon>Lachnospiraceae</taxon>
        <taxon>Johnsonella</taxon>
    </lineage>
</organism>
<reference evidence="1 2" key="1">
    <citation type="submission" date="2011-08" db="EMBL/GenBank/DDBJ databases">
        <title>The Genome Sequence of Johnsonella ignava ATCC 51276.</title>
        <authorList>
            <consortium name="The Broad Institute Genome Sequencing Platform"/>
            <person name="Earl A."/>
            <person name="Ward D."/>
            <person name="Feldgarden M."/>
            <person name="Gevers D."/>
            <person name="Izard J."/>
            <person name="Blanton J.M."/>
            <person name="Baranova O.V."/>
            <person name="Dewhirst F.E."/>
            <person name="Young S.K."/>
            <person name="Zeng Q."/>
            <person name="Gargeya S."/>
            <person name="Fitzgerald M."/>
            <person name="Haas B."/>
            <person name="Abouelleil A."/>
            <person name="Alvarado L."/>
            <person name="Arachchi H.M."/>
            <person name="Berlin A."/>
            <person name="Brown A."/>
            <person name="Chapman S.B."/>
            <person name="Chen Z."/>
            <person name="Dunbar C."/>
            <person name="Freedman E."/>
            <person name="Gearin G."/>
            <person name="Gellesch M."/>
            <person name="Goldberg J."/>
            <person name="Griggs A."/>
            <person name="Gujja S."/>
            <person name="Heiman D."/>
            <person name="Howarth C."/>
            <person name="Larson L."/>
            <person name="Lui A."/>
            <person name="MacDonald P.J.P."/>
            <person name="Montmayeur A."/>
            <person name="Murphy C."/>
            <person name="Neiman D."/>
            <person name="Pearson M."/>
            <person name="Priest M."/>
            <person name="Roberts A."/>
            <person name="Saif S."/>
            <person name="Shea T."/>
            <person name="Shenoy N."/>
            <person name="Sisk P."/>
            <person name="Stolte C."/>
            <person name="Sykes S."/>
            <person name="Wortman J."/>
            <person name="Nusbaum C."/>
            <person name="Birren B."/>
        </authorList>
    </citation>
    <scope>NUCLEOTIDE SEQUENCE [LARGE SCALE GENOMIC DNA]</scope>
    <source>
        <strain evidence="1 2">ATCC 51276</strain>
    </source>
</reference>
<dbReference type="GO" id="GO:0051604">
    <property type="term" value="P:protein maturation"/>
    <property type="evidence" value="ECO:0007669"/>
    <property type="project" value="TreeGrafter"/>
</dbReference>
<evidence type="ECO:0000313" key="1">
    <source>
        <dbReference type="EMBL" id="EHI55651.1"/>
    </source>
</evidence>
<evidence type="ECO:0000313" key="2">
    <source>
        <dbReference type="Proteomes" id="UP000003011"/>
    </source>
</evidence>
<dbReference type="InterPro" id="IPR011854">
    <property type="entry name" value="HypE"/>
</dbReference>
<name>G5GIH6_9FIRM</name>
<protein>
    <recommendedName>
        <fullName evidence="3">PurM-like C-terminal domain-containing protein</fullName>
    </recommendedName>
</protein>
<dbReference type="PANTHER" id="PTHR30303">
    <property type="entry name" value="HYDROGENASE ISOENZYMES FORMATION PROTEIN HYPE"/>
    <property type="match status" value="1"/>
</dbReference>
<dbReference type="OrthoDB" id="153904at2"/>
<keyword evidence="2" id="KW-1185">Reference proteome</keyword>
<gene>
    <name evidence="1" type="ORF">HMPREF9333_01366</name>
</gene>
<dbReference type="HOGENOM" id="CLU_1364175_0_0_9"/>
<dbReference type="eggNOG" id="COG0309">
    <property type="taxonomic scope" value="Bacteria"/>
</dbReference>
<dbReference type="RefSeq" id="WP_005540964.1">
    <property type="nucleotide sequence ID" value="NZ_JH378832.1"/>
</dbReference>
<dbReference type="InterPro" id="IPR036676">
    <property type="entry name" value="PurM-like_C_sf"/>
</dbReference>
<sequence length="199" mass="22305">MNEKSEDKQYLYTGDIVVAGCAGEKGTDLILKIKKEELLKKFNSSCLSLYKSRADIYEKLSEDIIIKACGSCLKSADIIKADEGGILGALFKYACDNDCGMRIRLKAIPITQLTVEICEYYKLNPYRLLSSSYIIFCKDSYSIIDSLESAGICTAKIGILCTDREKLIVDKENIEYINRPAKDEIYKLGADIEKIKGDF</sequence>
<dbReference type="Proteomes" id="UP000003011">
    <property type="component" value="Unassembled WGS sequence"/>
</dbReference>
<proteinExistence type="predicted"/>
<dbReference type="AlphaFoldDB" id="G5GIH6"/>
<accession>G5GIH6</accession>
<comment type="caution">
    <text evidence="1">The sequence shown here is derived from an EMBL/GenBank/DDBJ whole genome shotgun (WGS) entry which is preliminary data.</text>
</comment>
<dbReference type="PANTHER" id="PTHR30303:SF4">
    <property type="entry name" value="HYDROGENASE EXPRESSION_FORMATION PROTEIN HYPE"/>
    <property type="match status" value="1"/>
</dbReference>
<dbReference type="STRING" id="679200.HMPREF9333_01366"/>
<evidence type="ECO:0008006" key="3">
    <source>
        <dbReference type="Google" id="ProtNLM"/>
    </source>
</evidence>
<dbReference type="EMBL" id="ACZL01000021">
    <property type="protein sequence ID" value="EHI55651.1"/>
    <property type="molecule type" value="Genomic_DNA"/>
</dbReference>